<evidence type="ECO:0000313" key="2">
    <source>
        <dbReference type="EMBL" id="GAG88472.1"/>
    </source>
</evidence>
<dbReference type="Pfam" id="PF09250">
    <property type="entry name" value="Prim-Pol"/>
    <property type="match status" value="1"/>
</dbReference>
<dbReference type="AlphaFoldDB" id="X1C587"/>
<organism evidence="2">
    <name type="scientific">marine sediment metagenome</name>
    <dbReference type="NCBI Taxonomy" id="412755"/>
    <lineage>
        <taxon>unclassified sequences</taxon>
        <taxon>metagenomes</taxon>
        <taxon>ecological metagenomes</taxon>
    </lineage>
</organism>
<comment type="caution">
    <text evidence="2">The sequence shown here is derived from an EMBL/GenBank/DDBJ whole genome shotgun (WGS) entry which is preliminary data.</text>
</comment>
<accession>X1C587</accession>
<reference evidence="2" key="1">
    <citation type="journal article" date="2014" name="Front. Microbiol.">
        <title>High frequency of phylogenetically diverse reductive dehalogenase-homologous genes in deep subseafloor sedimentary metagenomes.</title>
        <authorList>
            <person name="Kawai M."/>
            <person name="Futagami T."/>
            <person name="Toyoda A."/>
            <person name="Takaki Y."/>
            <person name="Nishi S."/>
            <person name="Hori S."/>
            <person name="Arai W."/>
            <person name="Tsubouchi T."/>
            <person name="Morono Y."/>
            <person name="Uchiyama I."/>
            <person name="Ito T."/>
            <person name="Fujiyama A."/>
            <person name="Inagaki F."/>
            <person name="Takami H."/>
        </authorList>
    </citation>
    <scope>NUCLEOTIDE SEQUENCE</scope>
    <source>
        <strain evidence="2">Expedition CK06-06</strain>
    </source>
</reference>
<feature type="non-terminal residue" evidence="2">
    <location>
        <position position="1"/>
    </location>
</feature>
<feature type="domain" description="DNA primase/polymerase bifunctional N-terminal" evidence="1">
    <location>
        <begin position="3"/>
        <end position="75"/>
    </location>
</feature>
<sequence length="205" mass="23210">LEHLPDTMKVKTGSGGFHAYFKTTKAKSLVVNQRNTDGSLNRVYDIQATGKQVLIAGCKHPNGKQYAQINDLKPSEVGFQYFLNEVDKMCQKHGWERKENIQKRLIKDSGLTPLLVRDIKTVVDIKKYPFKISDILNSMNIPAISGQGVSNSPLHEDSANKRCFSYNDSKNIWNDYHLGQGGTIRKLLYLLKKANKLPKRISEDC</sequence>
<name>X1C587_9ZZZZ</name>
<dbReference type="SUPFAM" id="SSF56747">
    <property type="entry name" value="Prim-pol domain"/>
    <property type="match status" value="1"/>
</dbReference>
<proteinExistence type="predicted"/>
<protein>
    <recommendedName>
        <fullName evidence="1">DNA primase/polymerase bifunctional N-terminal domain-containing protein</fullName>
    </recommendedName>
</protein>
<gene>
    <name evidence="2" type="ORF">S01H4_30532</name>
</gene>
<dbReference type="EMBL" id="BART01015770">
    <property type="protein sequence ID" value="GAG88472.1"/>
    <property type="molecule type" value="Genomic_DNA"/>
</dbReference>
<evidence type="ECO:0000259" key="1">
    <source>
        <dbReference type="Pfam" id="PF09250"/>
    </source>
</evidence>
<dbReference type="InterPro" id="IPR015330">
    <property type="entry name" value="DNA_primase/pol_bifunc_N"/>
</dbReference>